<dbReference type="PANTHER" id="PTHR43134:SF3">
    <property type="entry name" value="FLAGELLAR BIOSYNTHESIS PROTEIN FLHF"/>
    <property type="match status" value="1"/>
</dbReference>
<evidence type="ECO:0000256" key="1">
    <source>
        <dbReference type="ARBA" id="ARBA00004413"/>
    </source>
</evidence>
<comment type="caution">
    <text evidence="7">The sequence shown here is derived from an EMBL/GenBank/DDBJ whole genome shotgun (WGS) entry which is preliminary data.</text>
</comment>
<evidence type="ECO:0000313" key="7">
    <source>
        <dbReference type="EMBL" id="MBN9413307.1"/>
    </source>
</evidence>
<dbReference type="InterPro" id="IPR000897">
    <property type="entry name" value="SRP54_GTPase_dom"/>
</dbReference>
<sequence length="333" mass="36988">MRLKTFRASTMTEALQEIKKEFGPEAVILSTLEGKNEVSVTAALEHKDDLNFNEVAVNEPLSFLNDFCRILEHHRVPTVIQERLVWSLSSSQEDTSDKNFEGMLKTIFRFKPIINSQGKFLPPARLALLGPSGAGKSVTIAKLASEYVMAGFEPFVITLDCLKAGAITQLEVYMKAIGLPLHPVENIKEFKKILNESPINTYILVDTPGINPFRRDEVQFLEEVVDCLNGEAVLTFPAGLDSWEISDYLGLYKGLGVKRVILTRADTTHRYGALVTALYEGQFSLAQVSAGPELGSRLDAGDSKLLAELLRKFQDSKAIPHFALEEMVKELRG</sequence>
<keyword evidence="4" id="KW-0342">GTP-binding</keyword>
<dbReference type="GO" id="GO:0005525">
    <property type="term" value="F:GTP binding"/>
    <property type="evidence" value="ECO:0007669"/>
    <property type="project" value="UniProtKB-KW"/>
</dbReference>
<gene>
    <name evidence="7" type="ORF">J0H12_05240</name>
</gene>
<dbReference type="Pfam" id="PF00448">
    <property type="entry name" value="SRP54"/>
    <property type="match status" value="1"/>
</dbReference>
<dbReference type="GO" id="GO:0006614">
    <property type="term" value="P:SRP-dependent cotranslational protein targeting to membrane"/>
    <property type="evidence" value="ECO:0007669"/>
    <property type="project" value="InterPro"/>
</dbReference>
<dbReference type="PANTHER" id="PTHR43134">
    <property type="entry name" value="SIGNAL RECOGNITION PARTICLE RECEPTOR SUBUNIT ALPHA"/>
    <property type="match status" value="1"/>
</dbReference>
<evidence type="ECO:0000313" key="8">
    <source>
        <dbReference type="Proteomes" id="UP000664414"/>
    </source>
</evidence>
<keyword evidence="3" id="KW-0547">Nucleotide-binding</keyword>
<evidence type="ECO:0000256" key="3">
    <source>
        <dbReference type="ARBA" id="ARBA00022741"/>
    </source>
</evidence>
<dbReference type="InterPro" id="IPR027417">
    <property type="entry name" value="P-loop_NTPase"/>
</dbReference>
<evidence type="ECO:0000256" key="2">
    <source>
        <dbReference type="ARBA" id="ARBA00008531"/>
    </source>
</evidence>
<dbReference type="GO" id="GO:0005886">
    <property type="term" value="C:plasma membrane"/>
    <property type="evidence" value="ECO:0007669"/>
    <property type="project" value="UniProtKB-SubCell"/>
</dbReference>
<dbReference type="AlphaFoldDB" id="A0A8J7PRG2"/>
<dbReference type="SUPFAM" id="SSF52540">
    <property type="entry name" value="P-loop containing nucleoside triphosphate hydrolases"/>
    <property type="match status" value="1"/>
</dbReference>
<evidence type="ECO:0000259" key="6">
    <source>
        <dbReference type="SMART" id="SM00962"/>
    </source>
</evidence>
<comment type="subcellular location">
    <subcellularLocation>
        <location evidence="1">Cell membrane</location>
        <topology evidence="1">Peripheral membrane protein</topology>
        <orientation evidence="1">Cytoplasmic side</orientation>
    </subcellularLocation>
</comment>
<feature type="domain" description="SRP54-type proteins GTP-binding" evidence="6">
    <location>
        <begin position="123"/>
        <end position="312"/>
    </location>
</feature>
<name>A0A8J7PRG2_9PROT</name>
<evidence type="ECO:0000256" key="5">
    <source>
        <dbReference type="ARBA" id="ARBA00023136"/>
    </source>
</evidence>
<keyword evidence="5" id="KW-0472">Membrane</keyword>
<protein>
    <recommendedName>
        <fullName evidence="6">SRP54-type proteins GTP-binding domain-containing protein</fullName>
    </recommendedName>
</protein>
<proteinExistence type="inferred from homology"/>
<dbReference type="EMBL" id="JAFKGL010000020">
    <property type="protein sequence ID" value="MBN9413307.1"/>
    <property type="molecule type" value="Genomic_DNA"/>
</dbReference>
<dbReference type="Gene3D" id="3.40.50.300">
    <property type="entry name" value="P-loop containing nucleotide triphosphate hydrolases"/>
    <property type="match status" value="1"/>
</dbReference>
<dbReference type="GO" id="GO:0003924">
    <property type="term" value="F:GTPase activity"/>
    <property type="evidence" value="ECO:0007669"/>
    <property type="project" value="TreeGrafter"/>
</dbReference>
<dbReference type="Proteomes" id="UP000664414">
    <property type="component" value="Unassembled WGS sequence"/>
</dbReference>
<dbReference type="GO" id="GO:0005047">
    <property type="term" value="F:signal recognition particle binding"/>
    <property type="evidence" value="ECO:0007669"/>
    <property type="project" value="TreeGrafter"/>
</dbReference>
<dbReference type="SMART" id="SM00962">
    <property type="entry name" value="SRP54"/>
    <property type="match status" value="1"/>
</dbReference>
<evidence type="ECO:0000256" key="4">
    <source>
        <dbReference type="ARBA" id="ARBA00023134"/>
    </source>
</evidence>
<organism evidence="7 8">
    <name type="scientific">Candidatus Paracaedimonas acanthamoebae</name>
    <dbReference type="NCBI Taxonomy" id="244581"/>
    <lineage>
        <taxon>Bacteria</taxon>
        <taxon>Pseudomonadati</taxon>
        <taxon>Pseudomonadota</taxon>
        <taxon>Alphaproteobacteria</taxon>
        <taxon>Holosporales</taxon>
        <taxon>Caedimonadaceae</taxon>
        <taxon>Candidatus Paracaedimonas</taxon>
    </lineage>
</organism>
<dbReference type="Gene3D" id="1.20.120.1380">
    <property type="entry name" value="Flagellar FlhF biosynthesis protein, N domain"/>
    <property type="match status" value="1"/>
</dbReference>
<comment type="similarity">
    <text evidence="2">Belongs to the GTP-binding SRP family.</text>
</comment>
<accession>A0A8J7PRG2</accession>
<reference evidence="7" key="1">
    <citation type="submission" date="2021-02" db="EMBL/GenBank/DDBJ databases">
        <title>Thiocyanate and organic carbon inputs drive convergent selection for specific autotrophic Afipia and Thiobacillus strains within complex microbiomes.</title>
        <authorList>
            <person name="Huddy R.J."/>
            <person name="Sachdeva R."/>
            <person name="Kadzinga F."/>
            <person name="Kantor R.S."/>
            <person name="Harrison S.T.L."/>
            <person name="Banfield J.F."/>
        </authorList>
    </citation>
    <scope>NUCLEOTIDE SEQUENCE</scope>
    <source>
        <strain evidence="7">SCN18_10_11_15_R4_P_38_20</strain>
    </source>
</reference>